<reference evidence="9" key="1">
    <citation type="submission" date="2017-02" db="UniProtKB">
        <authorList>
            <consortium name="WormBaseParasite"/>
        </authorList>
    </citation>
    <scope>IDENTIFICATION</scope>
</reference>
<protein>
    <submittedName>
        <fullName evidence="9">CCHC-type domain-containing protein</fullName>
    </submittedName>
</protein>
<dbReference type="PROSITE" id="PS50158">
    <property type="entry name" value="ZF_CCHC"/>
    <property type="match status" value="1"/>
</dbReference>
<feature type="region of interest" description="Disordered" evidence="6">
    <location>
        <begin position="93"/>
        <end position="188"/>
    </location>
</feature>
<dbReference type="SUPFAM" id="SSF81631">
    <property type="entry name" value="PAP/OAS1 substrate-binding domain"/>
    <property type="match status" value="1"/>
</dbReference>
<name>A0A0M3HH05_ASCLU</name>
<evidence type="ECO:0000256" key="5">
    <source>
        <dbReference type="PROSITE-ProRule" id="PRU00047"/>
    </source>
</evidence>
<feature type="domain" description="CCHC-type" evidence="7">
    <location>
        <begin position="79"/>
        <end position="93"/>
    </location>
</feature>
<evidence type="ECO:0000256" key="2">
    <source>
        <dbReference type="ARBA" id="ARBA00022723"/>
    </source>
</evidence>
<proteinExistence type="inferred from homology"/>
<dbReference type="InterPro" id="IPR002058">
    <property type="entry name" value="PAP_assoc"/>
</dbReference>
<dbReference type="PANTHER" id="PTHR12271:SF40">
    <property type="entry name" value="POLY(A) RNA POLYMERASE GLD2"/>
    <property type="match status" value="1"/>
</dbReference>
<evidence type="ECO:0000256" key="4">
    <source>
        <dbReference type="ARBA" id="ARBA00038491"/>
    </source>
</evidence>
<evidence type="ECO:0000256" key="6">
    <source>
        <dbReference type="SAM" id="MobiDB-lite"/>
    </source>
</evidence>
<keyword evidence="2" id="KW-0479">Metal-binding</keyword>
<dbReference type="GO" id="GO:0031123">
    <property type="term" value="P:RNA 3'-end processing"/>
    <property type="evidence" value="ECO:0007669"/>
    <property type="project" value="TreeGrafter"/>
</dbReference>
<feature type="compositionally biased region" description="Basic and acidic residues" evidence="6">
    <location>
        <begin position="124"/>
        <end position="141"/>
    </location>
</feature>
<dbReference type="InterPro" id="IPR036875">
    <property type="entry name" value="Znf_CCHC_sf"/>
</dbReference>
<evidence type="ECO:0000256" key="3">
    <source>
        <dbReference type="ARBA" id="ARBA00022842"/>
    </source>
</evidence>
<evidence type="ECO:0000259" key="7">
    <source>
        <dbReference type="PROSITE" id="PS50158"/>
    </source>
</evidence>
<dbReference type="GO" id="GO:0016779">
    <property type="term" value="F:nucleotidyltransferase activity"/>
    <property type="evidence" value="ECO:0007669"/>
    <property type="project" value="TreeGrafter"/>
</dbReference>
<dbReference type="Gene3D" id="1.10.1410.10">
    <property type="match status" value="1"/>
</dbReference>
<feature type="compositionally biased region" description="Basic residues" evidence="6">
    <location>
        <begin position="155"/>
        <end position="164"/>
    </location>
</feature>
<dbReference type="GO" id="GO:0019899">
    <property type="term" value="F:enzyme binding"/>
    <property type="evidence" value="ECO:0007669"/>
    <property type="project" value="UniProtKB-ARBA"/>
</dbReference>
<dbReference type="AlphaFoldDB" id="A0A0M3HH05"/>
<sequence>MGFLDYYSRIFDFGAEVVQIRRSERLSKLDKGWQGRPIAIEDPFDLKHNLSSGVHMRSMMDLFGGCRVGAGPPLARNCCYRCRQIGHFVENCPLGQKGGRKNHSGTPAKEARRLRDANATNRGSENRERIQQVEPTSKIEADPAADPPRASRGSCIHRRGRARHIGPPVGRHDDSDTFSRPPVTDMVG</sequence>
<dbReference type="Pfam" id="PF03828">
    <property type="entry name" value="PAP_assoc"/>
    <property type="match status" value="1"/>
</dbReference>
<evidence type="ECO:0000256" key="1">
    <source>
        <dbReference type="ARBA" id="ARBA00022679"/>
    </source>
</evidence>
<keyword evidence="8" id="KW-1185">Reference proteome</keyword>
<dbReference type="WBParaSite" id="ALUE_0000080001-mRNA-1">
    <property type="protein sequence ID" value="ALUE_0000080001-mRNA-1"/>
    <property type="gene ID" value="ALUE_0000080001"/>
</dbReference>
<keyword evidence="5" id="KW-0863">Zinc-finger</keyword>
<dbReference type="InterPro" id="IPR001878">
    <property type="entry name" value="Znf_CCHC"/>
</dbReference>
<dbReference type="SUPFAM" id="SSF57756">
    <property type="entry name" value="Retrovirus zinc finger-like domains"/>
    <property type="match status" value="1"/>
</dbReference>
<dbReference type="GO" id="GO:0008270">
    <property type="term" value="F:zinc ion binding"/>
    <property type="evidence" value="ECO:0007669"/>
    <property type="project" value="UniProtKB-KW"/>
</dbReference>
<comment type="similarity">
    <text evidence="4">Belongs to the DNA polymerase type-B-like family. GLD2 subfamily.</text>
</comment>
<dbReference type="Gene3D" id="4.10.60.10">
    <property type="entry name" value="Zinc finger, CCHC-type"/>
    <property type="match status" value="1"/>
</dbReference>
<keyword evidence="3" id="KW-0460">Magnesium</keyword>
<evidence type="ECO:0000313" key="8">
    <source>
        <dbReference type="Proteomes" id="UP000036681"/>
    </source>
</evidence>
<organism evidence="8 9">
    <name type="scientific">Ascaris lumbricoides</name>
    <name type="common">Giant roundworm</name>
    <dbReference type="NCBI Taxonomy" id="6252"/>
    <lineage>
        <taxon>Eukaryota</taxon>
        <taxon>Metazoa</taxon>
        <taxon>Ecdysozoa</taxon>
        <taxon>Nematoda</taxon>
        <taxon>Chromadorea</taxon>
        <taxon>Rhabditida</taxon>
        <taxon>Spirurina</taxon>
        <taxon>Ascaridomorpha</taxon>
        <taxon>Ascaridoidea</taxon>
        <taxon>Ascarididae</taxon>
        <taxon>Ascaris</taxon>
    </lineage>
</organism>
<accession>A0A0M3HH05</accession>
<dbReference type="GO" id="GO:0003676">
    <property type="term" value="F:nucleic acid binding"/>
    <property type="evidence" value="ECO:0007669"/>
    <property type="project" value="InterPro"/>
</dbReference>
<evidence type="ECO:0000313" key="9">
    <source>
        <dbReference type="WBParaSite" id="ALUE_0000080001-mRNA-1"/>
    </source>
</evidence>
<keyword evidence="5" id="KW-0862">Zinc</keyword>
<keyword evidence="1" id="KW-0808">Transferase</keyword>
<dbReference type="Proteomes" id="UP000036681">
    <property type="component" value="Unplaced"/>
</dbReference>
<dbReference type="PANTHER" id="PTHR12271">
    <property type="entry name" value="POLY A POLYMERASE CID PAP -RELATED"/>
    <property type="match status" value="1"/>
</dbReference>